<protein>
    <recommendedName>
        <fullName evidence="6">Protein kinase domain-containing protein</fullName>
    </recommendedName>
</protein>
<evidence type="ECO:0000313" key="7">
    <source>
        <dbReference type="EMBL" id="GAA4650053.1"/>
    </source>
</evidence>
<sequence>MQRYEMSLHDYLKRSHPTKAQEPNHEYIIRKCLRDAASGINHMHTKDILHRDIKSANILLLFHDNDVDGKVSDLGLSSDIDTQPNCLEGTPKYWAPEIILSKKLHRPYEYTYYTDIWAFGVIPLEIAVYPEKPEYLADMIEIKKVDRRELRTLTWEQFHEVLKNKKPKGEDRTLKAAIFSTFNNYSNFMENPICPSIEQLENFSWEMQLCIVAAACMRKNPMFRLPFSHFISLQDPRLEQLRAGKQKSA</sequence>
<evidence type="ECO:0000256" key="2">
    <source>
        <dbReference type="ARBA" id="ARBA00022679"/>
    </source>
</evidence>
<comment type="caution">
    <text evidence="7">The sequence shown here is derived from an EMBL/GenBank/DDBJ whole genome shotgun (WGS) entry which is preliminary data.</text>
</comment>
<keyword evidence="8" id="KW-1185">Reference proteome</keyword>
<dbReference type="EMBL" id="BAABFL010000355">
    <property type="protein sequence ID" value="GAA4650053.1"/>
    <property type="molecule type" value="Genomic_DNA"/>
</dbReference>
<dbReference type="PROSITE" id="PS00108">
    <property type="entry name" value="PROTEIN_KINASE_ST"/>
    <property type="match status" value="1"/>
</dbReference>
<evidence type="ECO:0000256" key="5">
    <source>
        <dbReference type="ARBA" id="ARBA00022840"/>
    </source>
</evidence>
<feature type="domain" description="Protein kinase" evidence="6">
    <location>
        <begin position="1"/>
        <end position="238"/>
    </location>
</feature>
<dbReference type="SMART" id="SM00220">
    <property type="entry name" value="S_TKc"/>
    <property type="match status" value="1"/>
</dbReference>
<evidence type="ECO:0000256" key="1">
    <source>
        <dbReference type="ARBA" id="ARBA00022527"/>
    </source>
</evidence>
<dbReference type="InterPro" id="IPR011009">
    <property type="entry name" value="Kinase-like_dom_sf"/>
</dbReference>
<name>A0ABP8V1F4_9GAMM</name>
<dbReference type="Proteomes" id="UP001500604">
    <property type="component" value="Unassembled WGS sequence"/>
</dbReference>
<accession>A0ABP8V1F4</accession>
<dbReference type="Gene3D" id="1.10.510.10">
    <property type="entry name" value="Transferase(Phosphotransferase) domain 1"/>
    <property type="match status" value="1"/>
</dbReference>
<keyword evidence="2" id="KW-0808">Transferase</keyword>
<reference evidence="8" key="1">
    <citation type="journal article" date="2019" name="Int. J. Syst. Evol. Microbiol.">
        <title>The Global Catalogue of Microorganisms (GCM) 10K type strain sequencing project: providing services to taxonomists for standard genome sequencing and annotation.</title>
        <authorList>
            <consortium name="The Broad Institute Genomics Platform"/>
            <consortium name="The Broad Institute Genome Sequencing Center for Infectious Disease"/>
            <person name="Wu L."/>
            <person name="Ma J."/>
        </authorList>
    </citation>
    <scope>NUCLEOTIDE SEQUENCE [LARGE SCALE GENOMIC DNA]</scope>
    <source>
        <strain evidence="8">JCM 17805</strain>
    </source>
</reference>
<keyword evidence="3" id="KW-0547">Nucleotide-binding</keyword>
<dbReference type="InterPro" id="IPR008271">
    <property type="entry name" value="Ser/Thr_kinase_AS"/>
</dbReference>
<proteinExistence type="predicted"/>
<keyword evidence="5" id="KW-0067">ATP-binding</keyword>
<dbReference type="PROSITE" id="PS50011">
    <property type="entry name" value="PROTEIN_KINASE_DOM"/>
    <property type="match status" value="1"/>
</dbReference>
<evidence type="ECO:0000256" key="3">
    <source>
        <dbReference type="ARBA" id="ARBA00022741"/>
    </source>
</evidence>
<dbReference type="Pfam" id="PF00069">
    <property type="entry name" value="Pkinase"/>
    <property type="match status" value="1"/>
</dbReference>
<keyword evidence="4" id="KW-0418">Kinase</keyword>
<evidence type="ECO:0000313" key="8">
    <source>
        <dbReference type="Proteomes" id="UP001500604"/>
    </source>
</evidence>
<dbReference type="PANTHER" id="PTHR24345">
    <property type="entry name" value="SERINE/THREONINE-PROTEIN KINASE PLK"/>
    <property type="match status" value="1"/>
</dbReference>
<keyword evidence="1" id="KW-0723">Serine/threonine-protein kinase</keyword>
<organism evidence="7 8">
    <name type="scientific">Kistimonas scapharcae</name>
    <dbReference type="NCBI Taxonomy" id="1036133"/>
    <lineage>
        <taxon>Bacteria</taxon>
        <taxon>Pseudomonadati</taxon>
        <taxon>Pseudomonadota</taxon>
        <taxon>Gammaproteobacteria</taxon>
        <taxon>Oceanospirillales</taxon>
        <taxon>Endozoicomonadaceae</taxon>
        <taxon>Kistimonas</taxon>
    </lineage>
</organism>
<gene>
    <name evidence="7" type="ORF">GCM10023116_23360</name>
</gene>
<dbReference type="SUPFAM" id="SSF56112">
    <property type="entry name" value="Protein kinase-like (PK-like)"/>
    <property type="match status" value="1"/>
</dbReference>
<evidence type="ECO:0000259" key="6">
    <source>
        <dbReference type="PROSITE" id="PS50011"/>
    </source>
</evidence>
<dbReference type="PANTHER" id="PTHR24345:SF0">
    <property type="entry name" value="CELL CYCLE SERINE_THREONINE-PROTEIN KINASE CDC5_MSD2"/>
    <property type="match status" value="1"/>
</dbReference>
<dbReference type="InterPro" id="IPR000719">
    <property type="entry name" value="Prot_kinase_dom"/>
</dbReference>
<evidence type="ECO:0000256" key="4">
    <source>
        <dbReference type="ARBA" id="ARBA00022777"/>
    </source>
</evidence>